<dbReference type="RefSeq" id="WP_197004548.1">
    <property type="nucleotide sequence ID" value="NZ_BONS01000024.1"/>
</dbReference>
<dbReference type="Proteomes" id="UP000622552">
    <property type="component" value="Unassembled WGS sequence"/>
</dbReference>
<feature type="domain" description="Histidine kinase" evidence="12">
    <location>
        <begin position="259"/>
        <end position="474"/>
    </location>
</feature>
<dbReference type="InterPro" id="IPR036890">
    <property type="entry name" value="HATPase_C_sf"/>
</dbReference>
<evidence type="ECO:0000256" key="4">
    <source>
        <dbReference type="ARBA" id="ARBA00022553"/>
    </source>
</evidence>
<feature type="compositionally biased region" description="Gly residues" evidence="11">
    <location>
        <begin position="477"/>
        <end position="499"/>
    </location>
</feature>
<feature type="region of interest" description="Disordered" evidence="11">
    <location>
        <begin position="63"/>
        <end position="87"/>
    </location>
</feature>
<evidence type="ECO:0000256" key="8">
    <source>
        <dbReference type="ARBA" id="ARBA00022989"/>
    </source>
</evidence>
<evidence type="ECO:0000256" key="5">
    <source>
        <dbReference type="ARBA" id="ARBA00022679"/>
    </source>
</evidence>
<dbReference type="CDD" id="cd06225">
    <property type="entry name" value="HAMP"/>
    <property type="match status" value="1"/>
</dbReference>
<reference evidence="14" key="1">
    <citation type="submission" date="2020-11" db="EMBL/GenBank/DDBJ databases">
        <title>Sequencing the genomes of 1000 actinobacteria strains.</title>
        <authorList>
            <person name="Klenk H.-P."/>
        </authorList>
    </citation>
    <scope>NUCLEOTIDE SEQUENCE</scope>
    <source>
        <strain evidence="14">DSM 45356</strain>
    </source>
</reference>
<dbReference type="GO" id="GO:0000155">
    <property type="term" value="F:phosphorelay sensor kinase activity"/>
    <property type="evidence" value="ECO:0007669"/>
    <property type="project" value="InterPro"/>
</dbReference>
<dbReference type="PRINTS" id="PR00344">
    <property type="entry name" value="BCTRLSENSOR"/>
</dbReference>
<gene>
    <name evidence="14" type="ORF">IW245_003912</name>
</gene>
<dbReference type="PROSITE" id="PS50885">
    <property type="entry name" value="HAMP"/>
    <property type="match status" value="1"/>
</dbReference>
<evidence type="ECO:0000256" key="9">
    <source>
        <dbReference type="ARBA" id="ARBA00023012"/>
    </source>
</evidence>
<keyword evidence="6" id="KW-0812">Transmembrane</keyword>
<keyword evidence="8" id="KW-1133">Transmembrane helix</keyword>
<dbReference type="InterPro" id="IPR003594">
    <property type="entry name" value="HATPase_dom"/>
</dbReference>
<protein>
    <recommendedName>
        <fullName evidence="3">histidine kinase</fullName>
        <ecNumber evidence="3">2.7.13.3</ecNumber>
    </recommendedName>
</protein>
<dbReference type="AlphaFoldDB" id="A0A8J7GBZ6"/>
<evidence type="ECO:0000259" key="13">
    <source>
        <dbReference type="PROSITE" id="PS50885"/>
    </source>
</evidence>
<dbReference type="GO" id="GO:0005886">
    <property type="term" value="C:plasma membrane"/>
    <property type="evidence" value="ECO:0007669"/>
    <property type="project" value="UniProtKB-SubCell"/>
</dbReference>
<keyword evidence="10" id="KW-0472">Membrane</keyword>
<evidence type="ECO:0000256" key="1">
    <source>
        <dbReference type="ARBA" id="ARBA00000085"/>
    </source>
</evidence>
<feature type="compositionally biased region" description="Basic and acidic residues" evidence="11">
    <location>
        <begin position="63"/>
        <end position="75"/>
    </location>
</feature>
<keyword evidence="7 14" id="KW-0418">Kinase</keyword>
<comment type="subcellular location">
    <subcellularLocation>
        <location evidence="2">Cell membrane</location>
    </subcellularLocation>
</comment>
<evidence type="ECO:0000313" key="14">
    <source>
        <dbReference type="EMBL" id="MBG6137718.1"/>
    </source>
</evidence>
<dbReference type="SUPFAM" id="SSF55874">
    <property type="entry name" value="ATPase domain of HSP90 chaperone/DNA topoisomerase II/histidine kinase"/>
    <property type="match status" value="1"/>
</dbReference>
<dbReference type="Gene3D" id="1.10.287.130">
    <property type="match status" value="1"/>
</dbReference>
<dbReference type="EC" id="2.7.13.3" evidence="3"/>
<dbReference type="Pfam" id="PF00672">
    <property type="entry name" value="HAMP"/>
    <property type="match status" value="1"/>
</dbReference>
<dbReference type="PANTHER" id="PTHR45436:SF5">
    <property type="entry name" value="SENSOR HISTIDINE KINASE TRCS"/>
    <property type="match status" value="1"/>
</dbReference>
<dbReference type="CDD" id="cd00075">
    <property type="entry name" value="HATPase"/>
    <property type="match status" value="1"/>
</dbReference>
<dbReference type="InterPro" id="IPR005467">
    <property type="entry name" value="His_kinase_dom"/>
</dbReference>
<proteinExistence type="predicted"/>
<dbReference type="SMART" id="SM00388">
    <property type="entry name" value="HisKA"/>
    <property type="match status" value="1"/>
</dbReference>
<comment type="catalytic activity">
    <reaction evidence="1">
        <text>ATP + protein L-histidine = ADP + protein N-phospho-L-histidine.</text>
        <dbReference type="EC" id="2.7.13.3"/>
    </reaction>
</comment>
<evidence type="ECO:0000259" key="12">
    <source>
        <dbReference type="PROSITE" id="PS50109"/>
    </source>
</evidence>
<keyword evidence="4" id="KW-0597">Phosphoprotein</keyword>
<dbReference type="CDD" id="cd00082">
    <property type="entry name" value="HisKA"/>
    <property type="match status" value="1"/>
</dbReference>
<organism evidence="14 15">
    <name type="scientific">Longispora fulva</name>
    <dbReference type="NCBI Taxonomy" id="619741"/>
    <lineage>
        <taxon>Bacteria</taxon>
        <taxon>Bacillati</taxon>
        <taxon>Actinomycetota</taxon>
        <taxon>Actinomycetes</taxon>
        <taxon>Micromonosporales</taxon>
        <taxon>Micromonosporaceae</taxon>
        <taxon>Longispora</taxon>
    </lineage>
</organism>
<dbReference type="Gene3D" id="6.10.340.10">
    <property type="match status" value="1"/>
</dbReference>
<feature type="region of interest" description="Disordered" evidence="11">
    <location>
        <begin position="471"/>
        <end position="512"/>
    </location>
</feature>
<dbReference type="InterPro" id="IPR003661">
    <property type="entry name" value="HisK_dim/P_dom"/>
</dbReference>
<dbReference type="Pfam" id="PF00512">
    <property type="entry name" value="HisKA"/>
    <property type="match status" value="1"/>
</dbReference>
<keyword evidence="9" id="KW-0902">Two-component regulatory system</keyword>
<dbReference type="SMART" id="SM00387">
    <property type="entry name" value="HATPase_c"/>
    <property type="match status" value="1"/>
</dbReference>
<evidence type="ECO:0000256" key="2">
    <source>
        <dbReference type="ARBA" id="ARBA00004236"/>
    </source>
</evidence>
<dbReference type="InterPro" id="IPR004358">
    <property type="entry name" value="Sig_transdc_His_kin-like_C"/>
</dbReference>
<accession>A0A8J7GBZ6</accession>
<sequence length="512" mass="52920">MNRWRRLTLRSRLSLLAAAAVAVAVVGVSAGAWLVVRAELYRQLDVQLDTDARTIAAQPDRWRDAVPPRLPDENYGRGPGPGGPRHFEHDIGPRWQLLDPTGTPYGAGTGPGLLPVLPVTPAARAVAGGDRRDARERIGIGWSDYRMLTVPAAGGGAVQVAVATDPVDRTLGQLGLLLAAVGLAGIVGAALLGRSVARAGLAPVERLTRAVEHVTVTKDLQAAIPVDGEDEVARLARSFNAMLGALDSSRAAQRMLVEDAGHELRTPLTSLRTNIELLVRAEATPGRTLSAEDRSRLLGDLEVQVVELTQLTNELVELAREDPGPVPVEAVDLSEVVASAVERVRTRGAGIVFDTRLAAVTVAGRPAALERLVLNLLDNAAKWSPAGGTVDVRLTGTGAAATLTVADRGPGIDDEDLPRVFERFYRALSARSMPGSGLGLAIVAQAVEQHGGTVTAGRAATGGALLTVTLPVSGPEAGPGGGSGASPWAGPGGGTGGGQDSSEVLRKPVGGP</sequence>
<dbReference type="SMART" id="SM00304">
    <property type="entry name" value="HAMP"/>
    <property type="match status" value="1"/>
</dbReference>
<dbReference type="PANTHER" id="PTHR45436">
    <property type="entry name" value="SENSOR HISTIDINE KINASE YKOH"/>
    <property type="match status" value="1"/>
</dbReference>
<dbReference type="InterPro" id="IPR050428">
    <property type="entry name" value="TCS_sensor_his_kinase"/>
</dbReference>
<feature type="domain" description="HAMP" evidence="13">
    <location>
        <begin position="198"/>
        <end position="251"/>
    </location>
</feature>
<dbReference type="PROSITE" id="PS50109">
    <property type="entry name" value="HIS_KIN"/>
    <property type="match status" value="1"/>
</dbReference>
<dbReference type="Pfam" id="PF02518">
    <property type="entry name" value="HATPase_c"/>
    <property type="match status" value="1"/>
</dbReference>
<keyword evidence="5 14" id="KW-0808">Transferase</keyword>
<evidence type="ECO:0000256" key="11">
    <source>
        <dbReference type="SAM" id="MobiDB-lite"/>
    </source>
</evidence>
<evidence type="ECO:0000256" key="3">
    <source>
        <dbReference type="ARBA" id="ARBA00012438"/>
    </source>
</evidence>
<evidence type="ECO:0000256" key="10">
    <source>
        <dbReference type="ARBA" id="ARBA00023136"/>
    </source>
</evidence>
<dbReference type="InterPro" id="IPR003660">
    <property type="entry name" value="HAMP_dom"/>
</dbReference>
<dbReference type="InterPro" id="IPR036097">
    <property type="entry name" value="HisK_dim/P_sf"/>
</dbReference>
<dbReference type="EMBL" id="JADOUF010000001">
    <property type="protein sequence ID" value="MBG6137718.1"/>
    <property type="molecule type" value="Genomic_DNA"/>
</dbReference>
<name>A0A8J7GBZ6_9ACTN</name>
<evidence type="ECO:0000256" key="7">
    <source>
        <dbReference type="ARBA" id="ARBA00022777"/>
    </source>
</evidence>
<keyword evidence="15" id="KW-1185">Reference proteome</keyword>
<dbReference type="Gene3D" id="3.30.565.10">
    <property type="entry name" value="Histidine kinase-like ATPase, C-terminal domain"/>
    <property type="match status" value="1"/>
</dbReference>
<evidence type="ECO:0000313" key="15">
    <source>
        <dbReference type="Proteomes" id="UP000622552"/>
    </source>
</evidence>
<dbReference type="SUPFAM" id="SSF47384">
    <property type="entry name" value="Homodimeric domain of signal transducing histidine kinase"/>
    <property type="match status" value="1"/>
</dbReference>
<dbReference type="SUPFAM" id="SSF158472">
    <property type="entry name" value="HAMP domain-like"/>
    <property type="match status" value="1"/>
</dbReference>
<comment type="caution">
    <text evidence="14">The sequence shown here is derived from an EMBL/GenBank/DDBJ whole genome shotgun (WGS) entry which is preliminary data.</text>
</comment>
<evidence type="ECO:0000256" key="6">
    <source>
        <dbReference type="ARBA" id="ARBA00022692"/>
    </source>
</evidence>